<feature type="domain" description="RNA polymerase Rpb1" evidence="9">
    <location>
        <begin position="175"/>
        <end position="1125"/>
    </location>
</feature>
<dbReference type="GO" id="GO:0003899">
    <property type="term" value="F:DNA-directed RNA polymerase activity"/>
    <property type="evidence" value="ECO:0007669"/>
    <property type="project" value="UniProtKB-EC"/>
</dbReference>
<dbReference type="Gene3D" id="1.10.274.100">
    <property type="entry name" value="RNA polymerase Rpb1, domain 3"/>
    <property type="match status" value="1"/>
</dbReference>
<dbReference type="HAMAP" id="MF_01324">
    <property type="entry name" value="RNApol_bact_RpoC2"/>
    <property type="match status" value="1"/>
</dbReference>
<dbReference type="FunFam" id="1.10.150.390:FF:000002">
    <property type="entry name" value="DNA-directed RNA polymerase subunit beta"/>
    <property type="match status" value="1"/>
</dbReference>
<evidence type="ECO:0000259" key="10">
    <source>
        <dbReference type="Pfam" id="PF05000"/>
    </source>
</evidence>
<dbReference type="GO" id="GO:0000428">
    <property type="term" value="C:DNA-directed RNA polymerase complex"/>
    <property type="evidence" value="ECO:0007669"/>
    <property type="project" value="UniProtKB-KW"/>
</dbReference>
<dbReference type="GO" id="GO:0046872">
    <property type="term" value="F:metal ion binding"/>
    <property type="evidence" value="ECO:0007669"/>
    <property type="project" value="UniProtKB-KW"/>
</dbReference>
<dbReference type="GeneID" id="29072965"/>
<dbReference type="Pfam" id="PF04998">
    <property type="entry name" value="RNA_pol_Rpb1_5"/>
    <property type="match status" value="1"/>
</dbReference>
<keyword evidence="4" id="KW-0548">Nucleotidyltransferase</keyword>
<evidence type="ECO:0000259" key="8">
    <source>
        <dbReference type="Pfam" id="PF04983"/>
    </source>
</evidence>
<dbReference type="EC" id="2.7.7.6" evidence="1"/>
<organism evidence="11">
    <name type="scientific">Apophlaea sinclairii</name>
    <dbReference type="NCBI Taxonomy" id="212746"/>
    <lineage>
        <taxon>Eukaryota</taxon>
        <taxon>Rhodophyta</taxon>
        <taxon>Florideophyceae</taxon>
        <taxon>Hildenbrandiophycidae</taxon>
        <taxon>Hildenbrandiales</taxon>
        <taxon>Hildenbrandiaceae</taxon>
        <taxon>Apophlaea</taxon>
    </lineage>
</organism>
<dbReference type="PANTHER" id="PTHR19376:SF68">
    <property type="entry name" value="DNA-DIRECTED RNA POLYMERASE SUBUNIT BETA"/>
    <property type="match status" value="1"/>
</dbReference>
<dbReference type="InterPro" id="IPR007066">
    <property type="entry name" value="RNA_pol_Rpb1_3"/>
</dbReference>
<dbReference type="InterPro" id="IPR007083">
    <property type="entry name" value="RNA_pol_Rpb1_4"/>
</dbReference>
<evidence type="ECO:0000256" key="7">
    <source>
        <dbReference type="ARBA" id="ARBA00023163"/>
    </source>
</evidence>
<evidence type="ECO:0000256" key="5">
    <source>
        <dbReference type="ARBA" id="ARBA00022723"/>
    </source>
</evidence>
<dbReference type="PANTHER" id="PTHR19376">
    <property type="entry name" value="DNA-DIRECTED RNA POLYMERASE"/>
    <property type="match status" value="1"/>
</dbReference>
<evidence type="ECO:0000313" key="11">
    <source>
        <dbReference type="EMBL" id="AOM65729.1"/>
    </source>
</evidence>
<dbReference type="RefSeq" id="YP_009296589.1">
    <property type="nucleotide sequence ID" value="NC_031172.1"/>
</dbReference>
<dbReference type="AlphaFoldDB" id="A0A1C9CBJ3"/>
<dbReference type="GO" id="GO:0003677">
    <property type="term" value="F:DNA binding"/>
    <property type="evidence" value="ECO:0007669"/>
    <property type="project" value="InterPro"/>
</dbReference>
<dbReference type="Gene3D" id="1.10.1790.20">
    <property type="match status" value="1"/>
</dbReference>
<dbReference type="InterPro" id="IPR012756">
    <property type="entry name" value="DNA-dir_RpoC2_beta_pp"/>
</dbReference>
<dbReference type="InterPro" id="IPR042102">
    <property type="entry name" value="RNA_pol_Rpb1_3_sf"/>
</dbReference>
<dbReference type="InterPro" id="IPR045867">
    <property type="entry name" value="DNA-dir_RpoC_beta_prime"/>
</dbReference>
<dbReference type="CDD" id="cd02655">
    <property type="entry name" value="RNAP_beta'_C"/>
    <property type="match status" value="1"/>
</dbReference>
<keyword evidence="6" id="KW-0862">Zinc</keyword>
<feature type="domain" description="RNA polymerase Rpb1" evidence="10">
    <location>
        <begin position="94"/>
        <end position="172"/>
    </location>
</feature>
<gene>
    <name evidence="11" type="primary">rpoC2</name>
    <name evidence="11" type="ORF">Apop_039</name>
</gene>
<dbReference type="SUPFAM" id="SSF64484">
    <property type="entry name" value="beta and beta-prime subunits of DNA dependent RNA-polymerase"/>
    <property type="match status" value="1"/>
</dbReference>
<dbReference type="InterPro" id="IPR038120">
    <property type="entry name" value="Rpb1_funnel_sf"/>
</dbReference>
<dbReference type="Pfam" id="PF05000">
    <property type="entry name" value="RNA_pol_Rpb1_4"/>
    <property type="match status" value="1"/>
</dbReference>
<keyword evidence="3" id="KW-0808">Transferase</keyword>
<evidence type="ECO:0000256" key="1">
    <source>
        <dbReference type="ARBA" id="ARBA00012418"/>
    </source>
</evidence>
<name>A0A1C9CBJ3_9FLOR</name>
<proteinExistence type="inferred from homology"/>
<evidence type="ECO:0000256" key="6">
    <source>
        <dbReference type="ARBA" id="ARBA00022833"/>
    </source>
</evidence>
<sequence length="1218" mass="137532">MQNKSVSFEFSFINKSIDKKQLTELIVWAFSKYGIARAANMADQLKDLGFNYATTAGLSLSIEDLRIPAAKKILLRDTLKSIENTDNQYIRAEITAVERFQKVIDTWHNMSEILKEEIIKYFREVDPLNPIYIMSLSGARGNMSQVRQLVGMRGLMSDPNGQILDLPITSNFREGLTVTEYFISSYGARKGLVDTALRTADSGYLTRRLVDVAQHIIVHQADCLTNKGIIMENMIDSQKTLIPVEQSLLGRTAAENIYHPRKGTLIVCRNQTISSDQATQIVTEGVPKILVRSPLTCESESGVCQFCYGWNLAHRRLVDIGEAVGVIAAQSIGEPGTQLTMRTFHTGGVFTGEIAQKIYSPVKGIIKYPQKIKLTNIRTKYGDLAYVIEHNSSIFVESSGCSKVKIVLSKGTTLLVNNYTIVEKDQVIALSSLSNQFITEEAEKEVITNFSGKVVFANLVVQETKDNQIIVRSTKKEGLIWVLSGQVYDIPSSSNIIVNKSKRVKKYTPLAEQKVTNQYSGYVRLRNTLSSDSKTSTEIQIITAQLILRNSQVNLQSKEFQGIPLIETTHQEKFILQVTVGERILNGHILAELVSEVYKTVTGGIIKYLNLPVAHKKSKSLKNSYEVIGTGYILWIPEETHEVNKDYSLLYIEHGDNVEVGTELTKNVFARISGIVEIVKRKDTVREIIIKPGILYHNETQDISLLNISSKGFLRPGDKINEESCTDKLVYWEYLRSSDKIYILIRPVIVYSVPSKNYALESEDEYNKLKIKVVKATKFRDGERVKSISGVNLIKSYVVVYIKDTYSDLYTSLEYTPIAFAEKLYQLKLVTLETISIKNSYINTRYQNIDVLVKQHDKILANTVVLKVEIFSTVDGIVEDVCSTNKSHRRVLIVCNNDKYMVKAKISDKILVQLHQWIYTGDLLTESTKAQYSGQIINIQKNVITLRIARPYLLSSAADLHVNNYDLVQQGESIATIKFNRPKTKDIVQGLPKIEEILEARKKIDAVFKPHEILAESFKNYLQISINLRDAARLSLHKIQLHLVKEIQLVYQSQKVDIADKHIEVIVKQMTSKIEIKKGGNTQYLPAEMVDINKIEILNKIMLETNKQPALYFPILLGITKASLNTESFISAASFQETTKVLTEAAIAGKLDWLKGLKENVIIGRLIPAGTGFNIYNYTQKQTQVRTSLYNESIMKNTITKDTDDIILDDRTIHHIVK</sequence>
<accession>A0A1C9CBJ3</accession>
<dbReference type="Gene3D" id="1.10.150.390">
    <property type="match status" value="1"/>
</dbReference>
<geneLocation type="plastid" evidence="11"/>
<keyword evidence="7" id="KW-0804">Transcription</keyword>
<evidence type="ECO:0000259" key="9">
    <source>
        <dbReference type="Pfam" id="PF04998"/>
    </source>
</evidence>
<feature type="domain" description="RNA polymerase Rpb1" evidence="8">
    <location>
        <begin position="11"/>
        <end position="65"/>
    </location>
</feature>
<reference evidence="11" key="1">
    <citation type="journal article" date="2016" name="BMC Biol.">
        <title>Parallel evolution of highly conserved plastid genome architecture in red seaweeds and seed plants.</title>
        <authorList>
            <person name="Lee J."/>
            <person name="Cho C.H."/>
            <person name="Park S.I."/>
            <person name="Choi J.W."/>
            <person name="Song H.S."/>
            <person name="West J.A."/>
            <person name="Bhattacharya D."/>
            <person name="Yoon H.S."/>
        </authorList>
    </citation>
    <scope>NUCLEOTIDE SEQUENCE</scope>
</reference>
<dbReference type="Pfam" id="PF04983">
    <property type="entry name" value="RNA_pol_Rpb1_3"/>
    <property type="match status" value="1"/>
</dbReference>
<dbReference type="Gene3D" id="1.10.132.30">
    <property type="match status" value="1"/>
</dbReference>
<keyword evidence="11" id="KW-0934">Plastid</keyword>
<dbReference type="NCBIfam" id="TIGR02388">
    <property type="entry name" value="rpoC2_cyan"/>
    <property type="match status" value="1"/>
</dbReference>
<dbReference type="InterPro" id="IPR007081">
    <property type="entry name" value="RNA_pol_Rpb1_5"/>
</dbReference>
<evidence type="ECO:0000256" key="3">
    <source>
        <dbReference type="ARBA" id="ARBA00022679"/>
    </source>
</evidence>
<evidence type="ECO:0000256" key="2">
    <source>
        <dbReference type="ARBA" id="ARBA00022478"/>
    </source>
</evidence>
<keyword evidence="5" id="KW-0479">Metal-binding</keyword>
<dbReference type="GO" id="GO:0006351">
    <property type="term" value="P:DNA-templated transcription"/>
    <property type="evidence" value="ECO:0007669"/>
    <property type="project" value="InterPro"/>
</dbReference>
<protein>
    <recommendedName>
        <fullName evidence="1">DNA-directed RNA polymerase</fullName>
        <ecNumber evidence="1">2.7.7.6</ecNumber>
    </recommendedName>
</protein>
<dbReference type="EMBL" id="KX284716">
    <property type="protein sequence ID" value="AOM65729.1"/>
    <property type="molecule type" value="Genomic_DNA"/>
</dbReference>
<keyword evidence="2" id="KW-0240">DNA-directed RNA polymerase</keyword>
<evidence type="ECO:0000256" key="4">
    <source>
        <dbReference type="ARBA" id="ARBA00022695"/>
    </source>
</evidence>